<organism evidence="1 2">
    <name type="scientific">Cichorium intybus</name>
    <name type="common">Chicory</name>
    <dbReference type="NCBI Taxonomy" id="13427"/>
    <lineage>
        <taxon>Eukaryota</taxon>
        <taxon>Viridiplantae</taxon>
        <taxon>Streptophyta</taxon>
        <taxon>Embryophyta</taxon>
        <taxon>Tracheophyta</taxon>
        <taxon>Spermatophyta</taxon>
        <taxon>Magnoliopsida</taxon>
        <taxon>eudicotyledons</taxon>
        <taxon>Gunneridae</taxon>
        <taxon>Pentapetalae</taxon>
        <taxon>asterids</taxon>
        <taxon>campanulids</taxon>
        <taxon>Asterales</taxon>
        <taxon>Asteraceae</taxon>
        <taxon>Cichorioideae</taxon>
        <taxon>Cichorieae</taxon>
        <taxon>Cichoriinae</taxon>
        <taxon>Cichorium</taxon>
    </lineage>
</organism>
<dbReference type="Proteomes" id="UP001055811">
    <property type="component" value="Linkage Group LG07"/>
</dbReference>
<evidence type="ECO:0000313" key="1">
    <source>
        <dbReference type="EMBL" id="KAI3708793.1"/>
    </source>
</evidence>
<evidence type="ECO:0000313" key="2">
    <source>
        <dbReference type="Proteomes" id="UP001055811"/>
    </source>
</evidence>
<dbReference type="EMBL" id="CM042015">
    <property type="protein sequence ID" value="KAI3708793.1"/>
    <property type="molecule type" value="Genomic_DNA"/>
</dbReference>
<accession>A0ACB9AG19</accession>
<gene>
    <name evidence="1" type="ORF">L2E82_38247</name>
</gene>
<reference evidence="2" key="1">
    <citation type="journal article" date="2022" name="Mol. Ecol. Resour.">
        <title>The genomes of chicory, endive, great burdock and yacon provide insights into Asteraceae palaeo-polyploidization history and plant inulin production.</title>
        <authorList>
            <person name="Fan W."/>
            <person name="Wang S."/>
            <person name="Wang H."/>
            <person name="Wang A."/>
            <person name="Jiang F."/>
            <person name="Liu H."/>
            <person name="Zhao H."/>
            <person name="Xu D."/>
            <person name="Zhang Y."/>
        </authorList>
    </citation>
    <scope>NUCLEOTIDE SEQUENCE [LARGE SCALE GENOMIC DNA]</scope>
    <source>
        <strain evidence="2">cv. Punajuju</strain>
    </source>
</reference>
<sequence length="241" mass="26106">MYRSWWCVGVCLSRATHPELPVTVIPHPKDPSVGSSSEESSQNESPSVSKMSYSSGSSNKSSSEESSPERSPSPRQQSPSLAAAPSPKSPALNSTPQLPPSLKREKVPMGAKVLPSAVAQGEQGTGTDNDDEKVLFELPYPVNPISVINPNQSNTDDDQGYAIHISTQPSSSESSEDDAPLIIKRRKRRAESSKRSKVSSSILQKAEELAAEHNLFVRNQIIFLKDDQVAQQLVREEGGID</sequence>
<comment type="caution">
    <text evidence="1">The sequence shown here is derived from an EMBL/GenBank/DDBJ whole genome shotgun (WGS) entry which is preliminary data.</text>
</comment>
<keyword evidence="2" id="KW-1185">Reference proteome</keyword>
<name>A0ACB9AG19_CICIN</name>
<proteinExistence type="predicted"/>
<reference evidence="1 2" key="2">
    <citation type="journal article" date="2022" name="Mol. Ecol. Resour.">
        <title>The genomes of chicory, endive, great burdock and yacon provide insights into Asteraceae paleo-polyploidization history and plant inulin production.</title>
        <authorList>
            <person name="Fan W."/>
            <person name="Wang S."/>
            <person name="Wang H."/>
            <person name="Wang A."/>
            <person name="Jiang F."/>
            <person name="Liu H."/>
            <person name="Zhao H."/>
            <person name="Xu D."/>
            <person name="Zhang Y."/>
        </authorList>
    </citation>
    <scope>NUCLEOTIDE SEQUENCE [LARGE SCALE GENOMIC DNA]</scope>
    <source>
        <strain evidence="2">cv. Punajuju</strain>
        <tissue evidence="1">Leaves</tissue>
    </source>
</reference>
<protein>
    <submittedName>
        <fullName evidence="1">Uncharacterized protein</fullName>
    </submittedName>
</protein>